<feature type="domain" description="Periplasmic binding protein" evidence="10">
    <location>
        <begin position="41"/>
        <end position="321"/>
    </location>
</feature>
<dbReference type="Pfam" id="PF13407">
    <property type="entry name" value="Peripla_BP_4"/>
    <property type="match status" value="1"/>
</dbReference>
<keyword evidence="5" id="KW-0732">Signal</keyword>
<sequence>MKALKRILSLITIVFFISNLSINLNIKNIQTVFAQTNPAKVAVFLLDFTDDLISEIRQNLEEIQKQHPNEVQYTFYDAKSDESTQNAQIEKALNEGIFDLIILNIVNRGNATTVINRIKEFNIPVILFNREPLTPVPLQSYGKALYIGTDGKQAGTLQGKMLIDAWNTSSKDIDKNNDNIMQYVMLEGEGDNAEAIERTKYSVSTIEKAGIKTQQVALAIADWREDLAYNAMKTIYEKYKDQIEVIIANDDSMAIGAVKALQEYGYNKGDLSKTIPIVGVDVIPDAKELIDKGEMLGSIFQFPKDYADALYATGINMIAGKSPIANTKYTLDDTRVSIRLPQNKYYYRNMFTGENAIEGTNEDPK</sequence>
<dbReference type="AlphaFoldDB" id="A0A1S8NHY9"/>
<evidence type="ECO:0000313" key="12">
    <source>
        <dbReference type="Proteomes" id="UP000191154"/>
    </source>
</evidence>
<dbReference type="EMBL" id="LZYZ01000001">
    <property type="protein sequence ID" value="OOM16003.1"/>
    <property type="molecule type" value="Genomic_DNA"/>
</dbReference>
<evidence type="ECO:0000256" key="4">
    <source>
        <dbReference type="ARBA" id="ARBA00022723"/>
    </source>
</evidence>
<keyword evidence="3" id="KW-0762">Sugar transport</keyword>
<evidence type="ECO:0000256" key="8">
    <source>
        <dbReference type="ARBA" id="ARBA00034323"/>
    </source>
</evidence>
<evidence type="ECO:0000259" key="10">
    <source>
        <dbReference type="Pfam" id="PF13407"/>
    </source>
</evidence>
<name>A0A1S8NHY9_CLOSA</name>
<keyword evidence="4" id="KW-0479">Metal-binding</keyword>
<dbReference type="GO" id="GO:0030246">
    <property type="term" value="F:carbohydrate binding"/>
    <property type="evidence" value="ECO:0007669"/>
    <property type="project" value="InterPro"/>
</dbReference>
<dbReference type="InterPro" id="IPR028082">
    <property type="entry name" value="Peripla_BP_I"/>
</dbReference>
<dbReference type="Gene3D" id="3.40.50.2300">
    <property type="match status" value="2"/>
</dbReference>
<evidence type="ECO:0000256" key="9">
    <source>
        <dbReference type="ARBA" id="ARBA00034344"/>
    </source>
</evidence>
<dbReference type="RefSeq" id="WP_077863761.1">
    <property type="nucleotide sequence ID" value="NZ_LZYZ01000001.1"/>
</dbReference>
<comment type="subunit">
    <text evidence="8">The ABC transporter complex is composed of one ATP-binding protein (MglA), two transmembrane proteins (MglC) and a solute-binding protein (MglB).</text>
</comment>
<accession>A0A1S8NHY9</accession>
<dbReference type="CDD" id="cd01539">
    <property type="entry name" value="PBP1_GGBP"/>
    <property type="match status" value="1"/>
</dbReference>
<evidence type="ECO:0000256" key="6">
    <source>
        <dbReference type="ARBA" id="ARBA00022764"/>
    </source>
</evidence>
<evidence type="ECO:0000256" key="7">
    <source>
        <dbReference type="ARBA" id="ARBA00022837"/>
    </source>
</evidence>
<evidence type="ECO:0000313" key="11">
    <source>
        <dbReference type="EMBL" id="OOM16003.1"/>
    </source>
</evidence>
<protein>
    <recommendedName>
        <fullName evidence="9">D-galactose/methyl-galactoside binding periplasmic protein MglB</fullName>
    </recommendedName>
</protein>
<dbReference type="STRING" id="169679.CSACC_36640"/>
<gene>
    <name evidence="11" type="primary">mglB_3</name>
    <name evidence="11" type="ORF">CLOSAC_02740</name>
</gene>
<evidence type="ECO:0000256" key="5">
    <source>
        <dbReference type="ARBA" id="ARBA00022729"/>
    </source>
</evidence>
<evidence type="ECO:0000256" key="3">
    <source>
        <dbReference type="ARBA" id="ARBA00022597"/>
    </source>
</evidence>
<comment type="caution">
    <text evidence="11">The sequence shown here is derived from an EMBL/GenBank/DDBJ whole genome shotgun (WGS) entry which is preliminary data.</text>
</comment>
<dbReference type="SUPFAM" id="SSF53822">
    <property type="entry name" value="Periplasmic binding protein-like I"/>
    <property type="match status" value="1"/>
</dbReference>
<keyword evidence="2" id="KW-0813">Transport</keyword>
<keyword evidence="6" id="KW-0574">Periplasm</keyword>
<comment type="subcellular location">
    <subcellularLocation>
        <location evidence="1">Cell envelope</location>
    </subcellularLocation>
</comment>
<organism evidence="11 12">
    <name type="scientific">Clostridium saccharobutylicum</name>
    <dbReference type="NCBI Taxonomy" id="169679"/>
    <lineage>
        <taxon>Bacteria</taxon>
        <taxon>Bacillati</taxon>
        <taxon>Bacillota</taxon>
        <taxon>Clostridia</taxon>
        <taxon>Eubacteriales</taxon>
        <taxon>Clostridiaceae</taxon>
        <taxon>Clostridium</taxon>
    </lineage>
</organism>
<dbReference type="GO" id="GO:0046872">
    <property type="term" value="F:metal ion binding"/>
    <property type="evidence" value="ECO:0007669"/>
    <property type="project" value="UniProtKB-KW"/>
</dbReference>
<evidence type="ECO:0000256" key="1">
    <source>
        <dbReference type="ARBA" id="ARBA00004196"/>
    </source>
</evidence>
<proteinExistence type="predicted"/>
<dbReference type="PANTHER" id="PTHR30036:SF2">
    <property type="entry name" value="D-GALACTOSE_METHYL-GALACTOSIDE BINDING PERIPLASMIC PROTEIN MGLB"/>
    <property type="match status" value="1"/>
</dbReference>
<reference evidence="11 12" key="1">
    <citation type="submission" date="2016-05" db="EMBL/GenBank/DDBJ databases">
        <title>Microbial solvent formation.</title>
        <authorList>
            <person name="Poehlein A."/>
            <person name="Montoya Solano J.D."/>
            <person name="Flitsch S."/>
            <person name="Krabben P."/>
            <person name="Duerre P."/>
            <person name="Daniel R."/>
        </authorList>
    </citation>
    <scope>NUCLEOTIDE SEQUENCE [LARGE SCALE GENOMIC DNA]</scope>
    <source>
        <strain evidence="11 12">L1-8</strain>
    </source>
</reference>
<dbReference type="GO" id="GO:0030288">
    <property type="term" value="C:outer membrane-bounded periplasmic space"/>
    <property type="evidence" value="ECO:0007669"/>
    <property type="project" value="TreeGrafter"/>
</dbReference>
<dbReference type="InterPro" id="IPR025997">
    <property type="entry name" value="SBP_2_dom"/>
</dbReference>
<dbReference type="PANTHER" id="PTHR30036">
    <property type="entry name" value="D-XYLOSE-BINDING PERIPLASMIC PROTEIN"/>
    <property type="match status" value="1"/>
</dbReference>
<dbReference type="Proteomes" id="UP000191154">
    <property type="component" value="Unassembled WGS sequence"/>
</dbReference>
<dbReference type="InterPro" id="IPR050555">
    <property type="entry name" value="Bact_Solute-Bind_Prot2"/>
</dbReference>
<evidence type="ECO:0000256" key="2">
    <source>
        <dbReference type="ARBA" id="ARBA00022448"/>
    </source>
</evidence>
<keyword evidence="7" id="KW-0106">Calcium</keyword>
<dbReference type="InterPro" id="IPR044085">
    <property type="entry name" value="MglB-like_PBP1"/>
</dbReference>